<dbReference type="Pfam" id="PF00022">
    <property type="entry name" value="Actin"/>
    <property type="match status" value="1"/>
</dbReference>
<evidence type="ECO:0000313" key="2">
    <source>
        <dbReference type="EMBL" id="RXI03855.1"/>
    </source>
</evidence>
<sequence>MDPTECQILLTDPPLNPFKNREIMVETRFWKYNFVGVFIQIQAVVTFYANGAYRDD</sequence>
<keyword evidence="1" id="KW-0812">Transmembrane</keyword>
<keyword evidence="1" id="KW-0472">Membrane</keyword>
<dbReference type="Proteomes" id="UP000290289">
    <property type="component" value="Chromosome 3"/>
</dbReference>
<keyword evidence="3" id="KW-1185">Reference proteome</keyword>
<dbReference type="AlphaFoldDB" id="A0A498KDF5"/>
<protein>
    <submittedName>
        <fullName evidence="2">Uncharacterized protein</fullName>
    </submittedName>
</protein>
<dbReference type="SUPFAM" id="SSF53067">
    <property type="entry name" value="Actin-like ATPase domain"/>
    <property type="match status" value="1"/>
</dbReference>
<feature type="transmembrane region" description="Helical" evidence="1">
    <location>
        <begin position="29"/>
        <end position="49"/>
    </location>
</feature>
<dbReference type="STRING" id="3750.A0A498KDF5"/>
<dbReference type="EMBL" id="RDQH01000329">
    <property type="protein sequence ID" value="RXI03855.1"/>
    <property type="molecule type" value="Genomic_DNA"/>
</dbReference>
<dbReference type="Gene3D" id="3.30.420.40">
    <property type="match status" value="1"/>
</dbReference>
<organism evidence="2 3">
    <name type="scientific">Malus domestica</name>
    <name type="common">Apple</name>
    <name type="synonym">Pyrus malus</name>
    <dbReference type="NCBI Taxonomy" id="3750"/>
    <lineage>
        <taxon>Eukaryota</taxon>
        <taxon>Viridiplantae</taxon>
        <taxon>Streptophyta</taxon>
        <taxon>Embryophyta</taxon>
        <taxon>Tracheophyta</taxon>
        <taxon>Spermatophyta</taxon>
        <taxon>Magnoliopsida</taxon>
        <taxon>eudicotyledons</taxon>
        <taxon>Gunneridae</taxon>
        <taxon>Pentapetalae</taxon>
        <taxon>rosids</taxon>
        <taxon>fabids</taxon>
        <taxon>Rosales</taxon>
        <taxon>Rosaceae</taxon>
        <taxon>Amygdaloideae</taxon>
        <taxon>Maleae</taxon>
        <taxon>Malus</taxon>
    </lineage>
</organism>
<dbReference type="InterPro" id="IPR004000">
    <property type="entry name" value="Actin"/>
</dbReference>
<proteinExistence type="predicted"/>
<dbReference type="InterPro" id="IPR043129">
    <property type="entry name" value="ATPase_NBD"/>
</dbReference>
<evidence type="ECO:0000256" key="1">
    <source>
        <dbReference type="SAM" id="Phobius"/>
    </source>
</evidence>
<gene>
    <name evidence="2" type="ORF">DVH24_038129</name>
</gene>
<accession>A0A498KDF5</accession>
<dbReference type="PANTHER" id="PTHR11937">
    <property type="entry name" value="ACTIN"/>
    <property type="match status" value="1"/>
</dbReference>
<evidence type="ECO:0000313" key="3">
    <source>
        <dbReference type="Proteomes" id="UP000290289"/>
    </source>
</evidence>
<name>A0A498KDF5_MALDO</name>
<reference evidence="2 3" key="1">
    <citation type="submission" date="2018-10" db="EMBL/GenBank/DDBJ databases">
        <title>A high-quality apple genome assembly.</title>
        <authorList>
            <person name="Hu J."/>
        </authorList>
    </citation>
    <scope>NUCLEOTIDE SEQUENCE [LARGE SCALE GENOMIC DNA]</scope>
    <source>
        <strain evidence="3">cv. HFTH1</strain>
        <tissue evidence="2">Young leaf</tissue>
    </source>
</reference>
<comment type="caution">
    <text evidence="2">The sequence shown here is derived from an EMBL/GenBank/DDBJ whole genome shotgun (WGS) entry which is preliminary data.</text>
</comment>
<keyword evidence="1" id="KW-1133">Transmembrane helix</keyword>